<organism evidence="1 2">
    <name type="scientific">Dactylosporangium vinaceum</name>
    <dbReference type="NCBI Taxonomy" id="53362"/>
    <lineage>
        <taxon>Bacteria</taxon>
        <taxon>Bacillati</taxon>
        <taxon>Actinomycetota</taxon>
        <taxon>Actinomycetes</taxon>
        <taxon>Micromonosporales</taxon>
        <taxon>Micromonosporaceae</taxon>
        <taxon>Dactylosporangium</taxon>
    </lineage>
</organism>
<accession>A0ABV5MRW0</accession>
<name>A0ABV5MRW0_9ACTN</name>
<dbReference type="EMBL" id="JBHMCA010000090">
    <property type="protein sequence ID" value="MFB9451599.1"/>
    <property type="molecule type" value="Genomic_DNA"/>
</dbReference>
<evidence type="ECO:0000313" key="2">
    <source>
        <dbReference type="Proteomes" id="UP001589608"/>
    </source>
</evidence>
<dbReference type="SUPFAM" id="SSF81301">
    <property type="entry name" value="Nucleotidyltransferase"/>
    <property type="match status" value="1"/>
</dbReference>
<comment type="caution">
    <text evidence="1">The sequence shown here is derived from an EMBL/GenBank/DDBJ whole genome shotgun (WGS) entry which is preliminary data.</text>
</comment>
<dbReference type="InterPro" id="IPR043519">
    <property type="entry name" value="NT_sf"/>
</dbReference>
<proteinExistence type="predicted"/>
<reference evidence="1 2" key="1">
    <citation type="submission" date="2024-09" db="EMBL/GenBank/DDBJ databases">
        <authorList>
            <person name="Sun Q."/>
            <person name="Mori K."/>
        </authorList>
    </citation>
    <scope>NUCLEOTIDE SEQUENCE [LARGE SCALE GENOMIC DNA]</scope>
    <source>
        <strain evidence="1 2">JCM 3307</strain>
    </source>
</reference>
<evidence type="ECO:0000313" key="1">
    <source>
        <dbReference type="EMBL" id="MFB9451599.1"/>
    </source>
</evidence>
<dbReference type="InterPro" id="IPR007344">
    <property type="entry name" value="GrpB/CoaE"/>
</dbReference>
<dbReference type="Pfam" id="PF04229">
    <property type="entry name" value="GrpB"/>
    <property type="match status" value="1"/>
</dbReference>
<sequence length="190" mass="20317">MVIYVDEYDPAWPAHAQAAIAELRAAHPGLFTAVEHVGSTAIPGLPAKPVIDLMAAVAVLGAAPEISLGYALVDTGMPERYFYRREADPGAGRDGEASASGAGASGGRALPVHLHVVSLASWETRNERLLRNFLGRHPAARDEYGRLKQRLAAAGHDGDSYTRGKTGLIQRFVDAARDELGLARVPVWEE</sequence>
<dbReference type="PANTHER" id="PTHR34822">
    <property type="entry name" value="GRPB DOMAIN PROTEIN (AFU_ORTHOLOGUE AFUA_1G01530)"/>
    <property type="match status" value="1"/>
</dbReference>
<dbReference type="Gene3D" id="3.30.460.10">
    <property type="entry name" value="Beta Polymerase, domain 2"/>
    <property type="match status" value="1"/>
</dbReference>
<dbReference type="Proteomes" id="UP001589608">
    <property type="component" value="Unassembled WGS sequence"/>
</dbReference>
<dbReference type="RefSeq" id="WP_223104174.1">
    <property type="nucleotide sequence ID" value="NZ_CP061913.1"/>
</dbReference>
<gene>
    <name evidence="1" type="ORF">ACFFTR_51800</name>
</gene>
<dbReference type="PANTHER" id="PTHR34822:SF1">
    <property type="entry name" value="GRPB FAMILY PROTEIN"/>
    <property type="match status" value="1"/>
</dbReference>
<protein>
    <submittedName>
        <fullName evidence="1">GrpB family protein</fullName>
    </submittedName>
</protein>
<keyword evidence="2" id="KW-1185">Reference proteome</keyword>